<gene>
    <name evidence="1" type="ORF">GCM10023337_16600</name>
</gene>
<reference evidence="2" key="1">
    <citation type="journal article" date="2019" name="Int. J. Syst. Evol. Microbiol.">
        <title>The Global Catalogue of Microorganisms (GCM) 10K type strain sequencing project: providing services to taxonomists for standard genome sequencing and annotation.</title>
        <authorList>
            <consortium name="The Broad Institute Genomics Platform"/>
            <consortium name="The Broad Institute Genome Sequencing Center for Infectious Disease"/>
            <person name="Wu L."/>
            <person name="Ma J."/>
        </authorList>
    </citation>
    <scope>NUCLEOTIDE SEQUENCE [LARGE SCALE GENOMIC DNA]</scope>
    <source>
        <strain evidence="2">JCM 18423</strain>
    </source>
</reference>
<protein>
    <submittedName>
        <fullName evidence="1">Uncharacterized protein</fullName>
    </submittedName>
</protein>
<comment type="caution">
    <text evidence="1">The sequence shown here is derived from an EMBL/GenBank/DDBJ whole genome shotgun (WGS) entry which is preliminary data.</text>
</comment>
<organism evidence="1 2">
    <name type="scientific">Paenalcaligenes hermetiae</name>
    <dbReference type="NCBI Taxonomy" id="1157987"/>
    <lineage>
        <taxon>Bacteria</taxon>
        <taxon>Pseudomonadati</taxon>
        <taxon>Pseudomonadota</taxon>
        <taxon>Betaproteobacteria</taxon>
        <taxon>Burkholderiales</taxon>
        <taxon>Alcaligenaceae</taxon>
        <taxon>Paenalcaligenes</taxon>
    </lineage>
</organism>
<evidence type="ECO:0000313" key="2">
    <source>
        <dbReference type="Proteomes" id="UP001500227"/>
    </source>
</evidence>
<dbReference type="Proteomes" id="UP001500227">
    <property type="component" value="Unassembled WGS sequence"/>
</dbReference>
<name>A0ABP9M9X8_9BURK</name>
<dbReference type="EMBL" id="BAABKD010000009">
    <property type="protein sequence ID" value="GAA5091150.1"/>
    <property type="molecule type" value="Genomic_DNA"/>
</dbReference>
<proteinExistence type="predicted"/>
<evidence type="ECO:0000313" key="1">
    <source>
        <dbReference type="EMBL" id="GAA5091150.1"/>
    </source>
</evidence>
<sequence length="74" mass="8695">MRNNSKGTTLGDFFSDVGHELCRKKWRRYKAALDNKNRVIFPDIGFGYNVPSYKKTKRDGVLLWLASTYHEVKR</sequence>
<accession>A0ABP9M9X8</accession>
<keyword evidence="2" id="KW-1185">Reference proteome</keyword>